<gene>
    <name evidence="1" type="ORF">A8C56_21255</name>
</gene>
<evidence type="ECO:0000313" key="2">
    <source>
        <dbReference type="Proteomes" id="UP000077667"/>
    </source>
</evidence>
<dbReference type="Proteomes" id="UP000077667">
    <property type="component" value="Chromosome"/>
</dbReference>
<dbReference type="AlphaFoldDB" id="A0A1A9I8Z4"/>
<dbReference type="KEGG" id="nia:A8C56_21255"/>
<proteinExistence type="predicted"/>
<name>A0A1A9I8Z4_9BACT</name>
<evidence type="ECO:0000313" key="1">
    <source>
        <dbReference type="EMBL" id="ANH83172.1"/>
    </source>
</evidence>
<keyword evidence="2" id="KW-1185">Reference proteome</keyword>
<protein>
    <submittedName>
        <fullName evidence="1">Uncharacterized protein</fullName>
    </submittedName>
</protein>
<organism evidence="1 2">
    <name type="scientific">Niabella ginsenosidivorans</name>
    <dbReference type="NCBI Taxonomy" id="1176587"/>
    <lineage>
        <taxon>Bacteria</taxon>
        <taxon>Pseudomonadati</taxon>
        <taxon>Bacteroidota</taxon>
        <taxon>Chitinophagia</taxon>
        <taxon>Chitinophagales</taxon>
        <taxon>Chitinophagaceae</taxon>
        <taxon>Niabella</taxon>
    </lineage>
</organism>
<dbReference type="STRING" id="1176587.A8C56_21255"/>
<dbReference type="EMBL" id="CP015772">
    <property type="protein sequence ID" value="ANH83172.1"/>
    <property type="molecule type" value="Genomic_DNA"/>
</dbReference>
<sequence>MPEKRKVMINYFMKYGVLETARLLEVDRDTIKKWAYIFSNYLSSEANPEKGKPRRFTINDVRVFAYVLMYWEDDPDIEYIKIGLNSNSQFEDESIDNLITSITPLFRAMPEDIDETWSGVVFGGEFELGDIFSTADSFKLAGDKLVEIAHKSHEEQELFQPAIYNYRHATELYIKSITGEEINHNLHDLLIKLKVVLKNEFNASPPEWFENIIEAFHYSDPNGEAFRYGITVPKEELYADMHQIKVLMNWLSASFKKIKVERLKTNY</sequence>
<reference evidence="1 2" key="1">
    <citation type="submission" date="2016-05" db="EMBL/GenBank/DDBJ databases">
        <title>Niabella ginsenosidivorans BS26 whole genome sequencing.</title>
        <authorList>
            <person name="Im W.T."/>
            <person name="Siddiqi M.Z."/>
        </authorList>
    </citation>
    <scope>NUCLEOTIDE SEQUENCE [LARGE SCALE GENOMIC DNA]</scope>
    <source>
        <strain evidence="1 2">BS26</strain>
    </source>
</reference>
<accession>A0A1A9I8Z4</accession>